<gene>
    <name evidence="2" type="ORF">NGM29_20685</name>
</gene>
<proteinExistence type="predicted"/>
<evidence type="ECO:0000313" key="3">
    <source>
        <dbReference type="Proteomes" id="UP001056855"/>
    </source>
</evidence>
<dbReference type="KEGG" id="sawl:NGM29_20685"/>
<dbReference type="GeneID" id="73292517"/>
<geneLocation type="plasmid" evidence="2 3">
    <name>unnamed3</name>
</geneLocation>
<feature type="compositionally biased region" description="Basic and acidic residues" evidence="1">
    <location>
        <begin position="82"/>
        <end position="98"/>
    </location>
</feature>
<evidence type="ECO:0000256" key="1">
    <source>
        <dbReference type="SAM" id="MobiDB-lite"/>
    </source>
</evidence>
<dbReference type="AlphaFoldDB" id="A0A9E7SXB7"/>
<reference evidence="2" key="1">
    <citation type="submission" date="2022-06" db="EMBL/GenBank/DDBJ databases">
        <title>Diverse halophilic archaea isolated from saline environments.</title>
        <authorList>
            <person name="Cui H.-L."/>
        </authorList>
    </citation>
    <scope>NUCLEOTIDE SEQUENCE</scope>
    <source>
        <strain evidence="2">WLHS1</strain>
        <plasmid evidence="2">unnamed3</plasmid>
    </source>
</reference>
<organism evidence="2 3">
    <name type="scientific">Natronosalvus rutilus</name>
    <dbReference type="NCBI Taxonomy" id="2953753"/>
    <lineage>
        <taxon>Archaea</taxon>
        <taxon>Methanobacteriati</taxon>
        <taxon>Methanobacteriota</taxon>
        <taxon>Stenosarchaea group</taxon>
        <taxon>Halobacteria</taxon>
        <taxon>Halobacteriales</taxon>
        <taxon>Natrialbaceae</taxon>
        <taxon>Natronosalvus</taxon>
    </lineage>
</organism>
<protein>
    <submittedName>
        <fullName evidence="2">Uncharacterized protein</fullName>
    </submittedName>
</protein>
<dbReference type="Proteomes" id="UP001056855">
    <property type="component" value="Plasmid unnamed3"/>
</dbReference>
<dbReference type="EMBL" id="CP100358">
    <property type="protein sequence ID" value="UTF56007.1"/>
    <property type="molecule type" value="Genomic_DNA"/>
</dbReference>
<name>A0A9E7SXB7_9EURY</name>
<dbReference type="RefSeq" id="WP_254161596.1">
    <property type="nucleotide sequence ID" value="NZ_CP100358.1"/>
</dbReference>
<sequence>MNQLARPPESYPEDIRDAFEYCEDCEKVVVSVGQHTCPTGTAGGRKSASDRTRLAKLDGRPLDSDVLYPEGRSENNAWAYHELDESGDPLHDVDHDAGHQISSRSEAIEKGCYPCGMCRLIQDRRGGEDDG</sequence>
<evidence type="ECO:0000313" key="2">
    <source>
        <dbReference type="EMBL" id="UTF56007.1"/>
    </source>
</evidence>
<feature type="region of interest" description="Disordered" evidence="1">
    <location>
        <begin position="82"/>
        <end position="102"/>
    </location>
</feature>
<keyword evidence="3" id="KW-1185">Reference proteome</keyword>
<accession>A0A9E7SXB7</accession>
<keyword evidence="2" id="KW-0614">Plasmid</keyword>